<keyword evidence="2" id="KW-1133">Transmembrane helix</keyword>
<dbReference type="EMBL" id="JALJOS010000003">
    <property type="protein sequence ID" value="KAK9841496.1"/>
    <property type="molecule type" value="Genomic_DNA"/>
</dbReference>
<gene>
    <name evidence="3" type="ORF">WJX74_006760</name>
</gene>
<feature type="transmembrane region" description="Helical" evidence="2">
    <location>
        <begin position="114"/>
        <end position="134"/>
    </location>
</feature>
<protein>
    <submittedName>
        <fullName evidence="3">Uncharacterized protein</fullName>
    </submittedName>
</protein>
<evidence type="ECO:0000313" key="4">
    <source>
        <dbReference type="Proteomes" id="UP001438707"/>
    </source>
</evidence>
<feature type="region of interest" description="Disordered" evidence="1">
    <location>
        <begin position="48"/>
        <end position="67"/>
    </location>
</feature>
<keyword evidence="2" id="KW-0812">Transmembrane</keyword>
<feature type="transmembrane region" description="Helical" evidence="2">
    <location>
        <begin position="84"/>
        <end position="102"/>
    </location>
</feature>
<name>A0AAW1S7M3_9CHLO</name>
<evidence type="ECO:0000256" key="1">
    <source>
        <dbReference type="SAM" id="MobiDB-lite"/>
    </source>
</evidence>
<dbReference type="AlphaFoldDB" id="A0AAW1S7M3"/>
<keyword evidence="4" id="KW-1185">Reference proteome</keyword>
<keyword evidence="2" id="KW-0472">Membrane</keyword>
<evidence type="ECO:0000256" key="2">
    <source>
        <dbReference type="SAM" id="Phobius"/>
    </source>
</evidence>
<dbReference type="Proteomes" id="UP001438707">
    <property type="component" value="Unassembled WGS sequence"/>
</dbReference>
<reference evidence="3 4" key="1">
    <citation type="journal article" date="2024" name="Nat. Commun.">
        <title>Phylogenomics reveals the evolutionary origins of lichenization in chlorophyte algae.</title>
        <authorList>
            <person name="Puginier C."/>
            <person name="Libourel C."/>
            <person name="Otte J."/>
            <person name="Skaloud P."/>
            <person name="Haon M."/>
            <person name="Grisel S."/>
            <person name="Petersen M."/>
            <person name="Berrin J.G."/>
            <person name="Delaux P.M."/>
            <person name="Dal Grande F."/>
            <person name="Keller J."/>
        </authorList>
    </citation>
    <scope>NUCLEOTIDE SEQUENCE [LARGE SCALE GENOMIC DNA]</scope>
    <source>
        <strain evidence="3 4">SAG 2145</strain>
    </source>
</reference>
<dbReference type="PANTHER" id="PTHR37224">
    <property type="entry name" value="OS02G0804400 PROTEIN"/>
    <property type="match status" value="1"/>
</dbReference>
<proteinExistence type="predicted"/>
<sequence>MLQHTAARPLYLCSGRCLTAPLKLRSLQHLSDGLRKAKLRGSWRHPIRHSASRSDGEDQTESQKPNELLPQDSELFIQGSDTSFLIKLLFISIGGAAVVKYGSLLLDAPFQPDAGLGLTLVLGPCLIYSIALLYKSREESTQ</sequence>
<organism evidence="3 4">
    <name type="scientific">Apatococcus lobatus</name>
    <dbReference type="NCBI Taxonomy" id="904363"/>
    <lineage>
        <taxon>Eukaryota</taxon>
        <taxon>Viridiplantae</taxon>
        <taxon>Chlorophyta</taxon>
        <taxon>core chlorophytes</taxon>
        <taxon>Trebouxiophyceae</taxon>
        <taxon>Chlorellales</taxon>
        <taxon>Chlorellaceae</taxon>
        <taxon>Apatococcus</taxon>
    </lineage>
</organism>
<comment type="caution">
    <text evidence="3">The sequence shown here is derived from an EMBL/GenBank/DDBJ whole genome shotgun (WGS) entry which is preliminary data.</text>
</comment>
<evidence type="ECO:0000313" key="3">
    <source>
        <dbReference type="EMBL" id="KAK9841496.1"/>
    </source>
</evidence>
<accession>A0AAW1S7M3</accession>